<dbReference type="Pfam" id="PF12296">
    <property type="entry name" value="HsbA"/>
    <property type="match status" value="1"/>
</dbReference>
<evidence type="ECO:0000313" key="1">
    <source>
        <dbReference type="EMBL" id="KAK2608136.1"/>
    </source>
</evidence>
<evidence type="ECO:0000313" key="2">
    <source>
        <dbReference type="Proteomes" id="UP001265746"/>
    </source>
</evidence>
<keyword evidence="2" id="KW-1185">Reference proteome</keyword>
<dbReference type="PANTHER" id="PTHR38123:SF1">
    <property type="entry name" value="HYDROPHOBIC SURFACE BINDING PROTEIN"/>
    <property type="match status" value="1"/>
</dbReference>
<dbReference type="EMBL" id="JAUJFL010000003">
    <property type="protein sequence ID" value="KAK2608136.1"/>
    <property type="molecule type" value="Genomic_DNA"/>
</dbReference>
<reference evidence="1" key="1">
    <citation type="submission" date="2023-06" db="EMBL/GenBank/DDBJ databases">
        <authorList>
            <person name="Noh H."/>
        </authorList>
    </citation>
    <scope>NUCLEOTIDE SEQUENCE</scope>
    <source>
        <strain evidence="1">DUCC20226</strain>
    </source>
</reference>
<comment type="caution">
    <text evidence="1">The sequence shown here is derived from an EMBL/GenBank/DDBJ whole genome shotgun (WGS) entry which is preliminary data.</text>
</comment>
<gene>
    <name evidence="1" type="ORF">N8I77_006767</name>
</gene>
<name>A0AAD9W4A5_PHOAM</name>
<dbReference type="Proteomes" id="UP001265746">
    <property type="component" value="Unassembled WGS sequence"/>
</dbReference>
<accession>A0AAD9W4A5</accession>
<dbReference type="AlphaFoldDB" id="A0AAD9W4A5"/>
<dbReference type="PANTHER" id="PTHR38123">
    <property type="entry name" value="CELL WALL SERINE-THREONINE-RICH GALACTOMANNOPROTEIN MP1 (AFU_ORTHOLOGUE AFUA_4G03240)"/>
    <property type="match status" value="1"/>
</dbReference>
<dbReference type="Gene3D" id="1.20.1280.140">
    <property type="match status" value="1"/>
</dbReference>
<organism evidence="1 2">
    <name type="scientific">Phomopsis amygdali</name>
    <name type="common">Fusicoccum amygdali</name>
    <dbReference type="NCBI Taxonomy" id="1214568"/>
    <lineage>
        <taxon>Eukaryota</taxon>
        <taxon>Fungi</taxon>
        <taxon>Dikarya</taxon>
        <taxon>Ascomycota</taxon>
        <taxon>Pezizomycotina</taxon>
        <taxon>Sordariomycetes</taxon>
        <taxon>Sordariomycetidae</taxon>
        <taxon>Diaporthales</taxon>
        <taxon>Diaporthaceae</taxon>
        <taxon>Diaporthe</taxon>
    </lineage>
</organism>
<protein>
    <submittedName>
        <fullName evidence="1">Uncharacterized protein</fullName>
    </submittedName>
</protein>
<dbReference type="InterPro" id="IPR021054">
    <property type="entry name" value="Cell_wall_mannoprotein_1"/>
</dbReference>
<dbReference type="GO" id="GO:0005576">
    <property type="term" value="C:extracellular region"/>
    <property type="evidence" value="ECO:0007669"/>
    <property type="project" value="TreeGrafter"/>
</dbReference>
<proteinExistence type="predicted"/>
<sequence length="204" mass="20905">MGEEECKNLSLITSKTIQHKHINPGKTANMQFSKIIITSLFGLAVASPIDKRTAAEIETDIATISSDLTSFNTAINAFTGSLLQALSLLTSYNTLASAITTATSEITSTGALAASDSATIYASVSSLTTQISDTLSDATAKESVVASSGYTSSVCSALSTLSTDSDAFFTALEGTIDSAYTSQVDALQATVASGFASTISAYGC</sequence>